<dbReference type="PROSITE" id="PS00122">
    <property type="entry name" value="CARBOXYLESTERASE_B_1"/>
    <property type="match status" value="3"/>
</dbReference>
<evidence type="ECO:0000259" key="8">
    <source>
        <dbReference type="Pfam" id="PF00135"/>
    </source>
</evidence>
<dbReference type="PROSITE" id="PS00941">
    <property type="entry name" value="CARBOXYLESTERASE_B_2"/>
    <property type="match status" value="1"/>
</dbReference>
<dbReference type="GO" id="GO:0106435">
    <property type="term" value="F:carboxylesterase activity"/>
    <property type="evidence" value="ECO:0007669"/>
    <property type="project" value="UniProtKB-EC"/>
</dbReference>
<dbReference type="EnsemblMetazoa" id="AMIN010111-RA">
    <property type="protein sequence ID" value="AMIN010111-PA"/>
    <property type="gene ID" value="AMIN010111"/>
</dbReference>
<name>A0A182WIA7_9DIPT</name>
<dbReference type="InterPro" id="IPR019826">
    <property type="entry name" value="Carboxylesterase_B_AS"/>
</dbReference>
<dbReference type="Gene3D" id="3.40.50.1820">
    <property type="entry name" value="alpha/beta hydrolase"/>
    <property type="match status" value="3"/>
</dbReference>
<organism evidence="9 10">
    <name type="scientific">Anopheles minimus</name>
    <dbReference type="NCBI Taxonomy" id="112268"/>
    <lineage>
        <taxon>Eukaryota</taxon>
        <taxon>Metazoa</taxon>
        <taxon>Ecdysozoa</taxon>
        <taxon>Arthropoda</taxon>
        <taxon>Hexapoda</taxon>
        <taxon>Insecta</taxon>
        <taxon>Pterygota</taxon>
        <taxon>Neoptera</taxon>
        <taxon>Endopterygota</taxon>
        <taxon>Diptera</taxon>
        <taxon>Nematocera</taxon>
        <taxon>Culicoidea</taxon>
        <taxon>Culicidae</taxon>
        <taxon>Anophelinae</taxon>
        <taxon>Anopheles</taxon>
    </lineage>
</organism>
<evidence type="ECO:0000256" key="1">
    <source>
        <dbReference type="ARBA" id="ARBA00005964"/>
    </source>
</evidence>
<dbReference type="Pfam" id="PF00135">
    <property type="entry name" value="COesterase"/>
    <property type="match status" value="3"/>
</dbReference>
<feature type="domain" description="Carboxylesterase type B" evidence="8">
    <location>
        <begin position="497"/>
        <end position="993"/>
    </location>
</feature>
<evidence type="ECO:0000256" key="4">
    <source>
        <dbReference type="ARBA" id="ARBA00023157"/>
    </source>
</evidence>
<dbReference type="Proteomes" id="UP000075920">
    <property type="component" value="Unassembled WGS sequence"/>
</dbReference>
<dbReference type="PANTHER" id="PTHR43142">
    <property type="entry name" value="CARBOXYLIC ESTER HYDROLASE"/>
    <property type="match status" value="1"/>
</dbReference>
<dbReference type="PANTHER" id="PTHR43142:SF1">
    <property type="entry name" value="CARBOXYLIC ESTER HYDROLASE"/>
    <property type="match status" value="1"/>
</dbReference>
<sequence>MDENCIVEVSSGLIKGLISRLPDGDGACYCFKGIPYAIPPVGSLRFRPPKRLTRHSEATLDCTTERAVSLASNYLPPEPQLASEDCLFLNVYTPINPNELGQAGKPENLRPLPVMVWLHGGAFCTGSGDSSIYHPEWLVDECVIVVTVNYRLGPAGFLCLPSMGIYGNMGLKDQRLALEWVQTNIGKFGGNAGNVTLFGESAGAVSAHLHLLSEGSQHLFHKIICQSGVATSSITFQTQPESKTRRLAEFFGCSPDATDADVLETLMMVEPELLAKSQKEALTAHEKTLDSVYPFRPVLERPDSIDPIITENVFVLLQRSNGPAKPMILGVTSEEAAYKINTFRQYLHRYVEDKCRFIPDLLNVPRDERAQVAQSIIDFYCGPDGVCLERELEMSRIFTDILYLIPAVQAAELQLTHTQGDIFFYHFIPSKLPNAMVIRKLYVPPTVVQKNPLPPVVDPNFMPPATAYQPPAEDLPIVVEPESVANGGPLVFADNVEVELVPGKIVGRRKALPNGSEYYSYQGIPYAQPPVGDMRFKSPVPVEKFTEQPLDCGVERGTCLGVMTLPPGTVGVEDCLYLNVYTTSSPGETLGTLTPVMVWVHGGGYYTGSGNSNFFGPEFLLQHGVILVTMNYRLGPLGFLALPSMGIHGNQGLKDQQLALRWVHENITRFGGDPSNVTLFGESAGSASVNWHYLCPKSRQYFHKAICQSGSVLCPWGLQRQPEGKARKLAAVLGYEGEDDAGVLDTLRNASVEDLVSNSSKAFDDAEKCIYFVSPFIPSIEDASSEDAIILQSGEALLKQPNVTSIPLIHGVNSAEGLVFYGLLQHLFDEVAGNLAMTLPLDLGIPRDFTSAVVEEVRQFYFQDKPIERGELPRLLDLVADVGFYFPVFVAAELHSRYQQEAPLYFYRFSYETELNQLRKQFSVPDGTPGAAHADELSYLFSGSEFTVQVENGSGPELARTLLCRLWTNFAKFGCPTPDGDDVGFQWDPLPPTASGEPFVLRAVDLNDQVETAEAVVQSDRINMVMRNVRKSNSAMANDGRASSVQDYDPAARIMVKVMQGSIYGTKDRLPNGTPYYCFKGIPYAKSPVGKLRFASPVPIERYSVSYLDCSRERSSCLGRDVITREITGSEDGLFLNVYTPALRREANATDTLLPVIVFFHGGGMTGGNADSSMYLPNYLVQEGTVVATVNYRLGVLGFLCLPQAGIEGNAGLKDQRLALQWLNQNVKTFGGDPNNVTILGASSGGSNVLMHCFSDHSRQYFHKAIAQSATIFADIIYQTEPEERARSLARVFGYEGTSDDGVLSTLRDVPAQRLYEAQFLVLSAREREYEPIFHFPFTAVIEREQSADPVLLKTPMEYLRETDRVQVPLLCGYNDREGILQLSDMITHLSVYNNRPERFICRSFDVDYFSPAARTLGEEIKRHYFGEMPISRTNLNQLVDLLTDRFVLGYYVLCKLWSEHQTKTPMYSYRFAYDGTLNKGKELLQFQQLPGACHIDEVYYLFSSSLLGTEIPPSDPAYRIRQLMVRMWTNFAKHSDPTPSSDETNVPCRWEPMRSVPGSNGEPTNYTILSIGKELEMITIPELKRMDKFLEMTKRCNGTIENFVIPRIGSQPESTKKC</sequence>
<evidence type="ECO:0000256" key="6">
    <source>
        <dbReference type="ARBA" id="ARBA00039155"/>
    </source>
</evidence>
<keyword evidence="5" id="KW-0325">Glycoprotein</keyword>
<reference evidence="9" key="2">
    <citation type="submission" date="2020-05" db="UniProtKB">
        <authorList>
            <consortium name="EnsemblMetazoa"/>
        </authorList>
    </citation>
    <scope>IDENTIFICATION</scope>
    <source>
        <strain evidence="9">MINIMUS1</strain>
    </source>
</reference>
<accession>A0A182WIA7</accession>
<dbReference type="VEuPathDB" id="VectorBase:AMIN010111"/>
<evidence type="ECO:0000256" key="5">
    <source>
        <dbReference type="ARBA" id="ARBA00023180"/>
    </source>
</evidence>
<dbReference type="InterPro" id="IPR029058">
    <property type="entry name" value="AB_hydrolase_fold"/>
</dbReference>
<evidence type="ECO:0000256" key="2">
    <source>
        <dbReference type="ARBA" id="ARBA00022487"/>
    </source>
</evidence>
<dbReference type="FunFam" id="3.40.50.1820:FF:000092">
    <property type="entry name" value="Carboxylic ester hydrolase"/>
    <property type="match status" value="2"/>
</dbReference>
<keyword evidence="2" id="KW-0719">Serine esterase</keyword>
<proteinExistence type="inferred from homology"/>
<dbReference type="InterPro" id="IPR002018">
    <property type="entry name" value="CarbesteraseB"/>
</dbReference>
<feature type="region of interest" description="Disordered" evidence="7">
    <location>
        <begin position="1536"/>
        <end position="1557"/>
    </location>
</feature>
<keyword evidence="4" id="KW-1015">Disulfide bond</keyword>
<keyword evidence="10" id="KW-1185">Reference proteome</keyword>
<evidence type="ECO:0000256" key="3">
    <source>
        <dbReference type="ARBA" id="ARBA00022801"/>
    </source>
</evidence>
<protein>
    <recommendedName>
        <fullName evidence="6">carboxylesterase</fullName>
        <ecNumber evidence="6">3.1.1.1</ecNumber>
    </recommendedName>
</protein>
<feature type="domain" description="Carboxylesterase type B" evidence="8">
    <location>
        <begin position="6"/>
        <end position="427"/>
    </location>
</feature>
<dbReference type="InterPro" id="IPR019819">
    <property type="entry name" value="Carboxylesterase_B_CS"/>
</dbReference>
<dbReference type="EC" id="3.1.1.1" evidence="6"/>
<evidence type="ECO:0000313" key="10">
    <source>
        <dbReference type="Proteomes" id="UP000075920"/>
    </source>
</evidence>
<feature type="domain" description="Carboxylesterase type B" evidence="8">
    <location>
        <begin position="1055"/>
        <end position="1576"/>
    </location>
</feature>
<keyword evidence="3" id="KW-0378">Hydrolase</keyword>
<evidence type="ECO:0000256" key="7">
    <source>
        <dbReference type="SAM" id="MobiDB-lite"/>
    </source>
</evidence>
<dbReference type="STRING" id="112268.A0A182WIA7"/>
<reference evidence="10" key="1">
    <citation type="submission" date="2013-03" db="EMBL/GenBank/DDBJ databases">
        <title>The Genome Sequence of Anopheles minimus MINIMUS1.</title>
        <authorList>
            <consortium name="The Broad Institute Genomics Platform"/>
            <person name="Neafsey D.E."/>
            <person name="Walton C."/>
            <person name="Walker B."/>
            <person name="Young S.K."/>
            <person name="Zeng Q."/>
            <person name="Gargeya S."/>
            <person name="Fitzgerald M."/>
            <person name="Haas B."/>
            <person name="Abouelleil A."/>
            <person name="Allen A.W."/>
            <person name="Alvarado L."/>
            <person name="Arachchi H.M."/>
            <person name="Berlin A.M."/>
            <person name="Chapman S.B."/>
            <person name="Gainer-Dewar J."/>
            <person name="Goldberg J."/>
            <person name="Griggs A."/>
            <person name="Gujja S."/>
            <person name="Hansen M."/>
            <person name="Howarth C."/>
            <person name="Imamovic A."/>
            <person name="Ireland A."/>
            <person name="Larimer J."/>
            <person name="McCowan C."/>
            <person name="Murphy C."/>
            <person name="Pearson M."/>
            <person name="Poon T.W."/>
            <person name="Priest M."/>
            <person name="Roberts A."/>
            <person name="Saif S."/>
            <person name="Shea T."/>
            <person name="Sisk P."/>
            <person name="Sykes S."/>
            <person name="Wortman J."/>
            <person name="Nusbaum C."/>
            <person name="Birren B."/>
        </authorList>
    </citation>
    <scope>NUCLEOTIDE SEQUENCE [LARGE SCALE GENOMIC DNA]</scope>
    <source>
        <strain evidence="10">MINIMUS1</strain>
    </source>
</reference>
<evidence type="ECO:0000313" key="9">
    <source>
        <dbReference type="EnsemblMetazoa" id="AMIN010111-PA"/>
    </source>
</evidence>
<comment type="similarity">
    <text evidence="1">Belongs to the type-B carboxylesterase/lipase family.</text>
</comment>
<dbReference type="SUPFAM" id="SSF53474">
    <property type="entry name" value="alpha/beta-Hydrolases"/>
    <property type="match status" value="3"/>
</dbReference>